<gene>
    <name evidence="3" type="ORF">DEJ49_17485</name>
</gene>
<feature type="transmembrane region" description="Helical" evidence="2">
    <location>
        <begin position="154"/>
        <end position="175"/>
    </location>
</feature>
<keyword evidence="2" id="KW-1133">Transmembrane helix</keyword>
<feature type="region of interest" description="Disordered" evidence="1">
    <location>
        <begin position="219"/>
        <end position="265"/>
    </location>
</feature>
<keyword evidence="2" id="KW-0472">Membrane</keyword>
<evidence type="ECO:0000313" key="3">
    <source>
        <dbReference type="EMBL" id="QES42531.1"/>
    </source>
</evidence>
<proteinExistence type="predicted"/>
<feature type="transmembrane region" description="Helical" evidence="2">
    <location>
        <begin position="114"/>
        <end position="134"/>
    </location>
</feature>
<feature type="compositionally biased region" description="Basic and acidic residues" evidence="1">
    <location>
        <begin position="221"/>
        <end position="244"/>
    </location>
</feature>
<organism evidence="3 4">
    <name type="scientific">Streptomyces venezuelae</name>
    <dbReference type="NCBI Taxonomy" id="54571"/>
    <lineage>
        <taxon>Bacteria</taxon>
        <taxon>Bacillati</taxon>
        <taxon>Actinomycetota</taxon>
        <taxon>Actinomycetes</taxon>
        <taxon>Kitasatosporales</taxon>
        <taxon>Streptomycetaceae</taxon>
        <taxon>Streptomyces</taxon>
    </lineage>
</organism>
<evidence type="ECO:0000256" key="2">
    <source>
        <dbReference type="SAM" id="Phobius"/>
    </source>
</evidence>
<dbReference type="AlphaFoldDB" id="A0A5P2CN17"/>
<evidence type="ECO:0000256" key="1">
    <source>
        <dbReference type="SAM" id="MobiDB-lite"/>
    </source>
</evidence>
<protein>
    <submittedName>
        <fullName evidence="3">Uncharacterized protein</fullName>
    </submittedName>
</protein>
<evidence type="ECO:0000313" key="4">
    <source>
        <dbReference type="Proteomes" id="UP000324015"/>
    </source>
</evidence>
<accession>A0A5P2CN17</accession>
<keyword evidence="2" id="KW-0812">Transmembrane</keyword>
<name>A0A5P2CN17_STRVZ</name>
<sequence length="265" mass="28123">MSRIARFALHEWRNVVANPCRRLRERGPLGVSLAVVACVAVIGLHEFQQTAAGAGVVRVLSEVRADQPVWLTLLRTPVSLFVPAVDLSAWPGLPRLFLAFALAELLFGRVRTLVVAYAVTLAGTLGARVMIALGPDRLGVPADAAHTVDTGASAAIVGLFAYTSVALRSPLLFLAAVVPTVTGSIAEPNLAGREHLIAVAVAMVLGAALHCQWTLPPSKTVDQEAGHDGEPGRHGETGRGRRTEQGAARRRRPAGRSRDGRDPER</sequence>
<feature type="compositionally biased region" description="Basic and acidic residues" evidence="1">
    <location>
        <begin position="256"/>
        <end position="265"/>
    </location>
</feature>
<dbReference type="RefSeq" id="WP_150184979.1">
    <property type="nucleotide sequence ID" value="NZ_CP029191.1"/>
</dbReference>
<reference evidence="3 4" key="1">
    <citation type="submission" date="2018-05" db="EMBL/GenBank/DDBJ databases">
        <title>Streptomyces venezuelae.</title>
        <authorList>
            <person name="Kim W."/>
            <person name="Lee N."/>
            <person name="Cho B.-K."/>
        </authorList>
    </citation>
    <scope>NUCLEOTIDE SEQUENCE [LARGE SCALE GENOMIC DNA]</scope>
    <source>
        <strain evidence="3 4">ATCC 14585</strain>
    </source>
</reference>
<dbReference type="Proteomes" id="UP000324015">
    <property type="component" value="Chromosome"/>
</dbReference>
<dbReference type="EMBL" id="CP029191">
    <property type="protein sequence ID" value="QES42531.1"/>
    <property type="molecule type" value="Genomic_DNA"/>
</dbReference>